<reference evidence="3 4" key="1">
    <citation type="submission" date="2022-08" db="EMBL/GenBank/DDBJ databases">
        <title>Reclassification of Massilia species as members of the genera Telluria, Duganella, Pseudoduganella, Mokoshia gen. nov. and Zemynaea gen. nov. using orthogonal and non-orthogonal genome-based approaches.</title>
        <authorList>
            <person name="Bowman J.P."/>
        </authorList>
    </citation>
    <scope>NUCLEOTIDE SEQUENCE [LARGE SCALE GENOMIC DNA]</scope>
    <source>
        <strain evidence="3 4">LMG 28164</strain>
    </source>
</reference>
<evidence type="ECO:0000256" key="1">
    <source>
        <dbReference type="SAM" id="MobiDB-lite"/>
    </source>
</evidence>
<feature type="transmembrane region" description="Helical" evidence="2">
    <location>
        <begin position="32"/>
        <end position="48"/>
    </location>
</feature>
<name>A0ABT2A9S5_9BURK</name>
<sequence length="74" mass="7976">MGIRDALGLILAATGLLLLALGQSVLGPRWLLCGTVLLMIGILVIYLAKRRHETSYNSDGDVNLPGDEHHLPDD</sequence>
<accession>A0ABT2A9S5</accession>
<organism evidence="3 4">
    <name type="scientific">Massilia norwichensis</name>
    <dbReference type="NCBI Taxonomy" id="1442366"/>
    <lineage>
        <taxon>Bacteria</taxon>
        <taxon>Pseudomonadati</taxon>
        <taxon>Pseudomonadota</taxon>
        <taxon>Betaproteobacteria</taxon>
        <taxon>Burkholderiales</taxon>
        <taxon>Oxalobacteraceae</taxon>
        <taxon>Telluria group</taxon>
        <taxon>Massilia</taxon>
    </lineage>
</organism>
<proteinExistence type="predicted"/>
<evidence type="ECO:0000313" key="4">
    <source>
        <dbReference type="Proteomes" id="UP001205560"/>
    </source>
</evidence>
<evidence type="ECO:0008006" key="5">
    <source>
        <dbReference type="Google" id="ProtNLM"/>
    </source>
</evidence>
<dbReference type="Proteomes" id="UP001205560">
    <property type="component" value="Unassembled WGS sequence"/>
</dbReference>
<keyword evidence="4" id="KW-1185">Reference proteome</keyword>
<keyword evidence="2" id="KW-0472">Membrane</keyword>
<feature type="region of interest" description="Disordered" evidence="1">
    <location>
        <begin position="55"/>
        <end position="74"/>
    </location>
</feature>
<keyword evidence="2" id="KW-0812">Transmembrane</keyword>
<dbReference type="EMBL" id="JANUGX010000018">
    <property type="protein sequence ID" value="MCS0590550.1"/>
    <property type="molecule type" value="Genomic_DNA"/>
</dbReference>
<dbReference type="RefSeq" id="WP_258846331.1">
    <property type="nucleotide sequence ID" value="NZ_JANUGX010000018.1"/>
</dbReference>
<evidence type="ECO:0000256" key="2">
    <source>
        <dbReference type="SAM" id="Phobius"/>
    </source>
</evidence>
<keyword evidence="2" id="KW-1133">Transmembrane helix</keyword>
<protein>
    <recommendedName>
        <fullName evidence="5">LPXTG cell wall anchor domain-containing protein</fullName>
    </recommendedName>
</protein>
<comment type="caution">
    <text evidence="3">The sequence shown here is derived from an EMBL/GenBank/DDBJ whole genome shotgun (WGS) entry which is preliminary data.</text>
</comment>
<evidence type="ECO:0000313" key="3">
    <source>
        <dbReference type="EMBL" id="MCS0590550.1"/>
    </source>
</evidence>
<gene>
    <name evidence="3" type="ORF">NX782_15250</name>
</gene>